<reference evidence="1" key="1">
    <citation type="submission" date="2019-07" db="EMBL/GenBank/DDBJ databases">
        <title>Draft genome sequence of Bacillus thuringiensis strain PT02.</title>
        <authorList>
            <person name="Nguyen H."/>
            <person name="Nguyen L.N."/>
            <person name="Nguyen H.T.T."/>
            <person name="Nguyen D.V."/>
            <person name="Le H.T.T."/>
        </authorList>
    </citation>
    <scope>NUCLEOTIDE SEQUENCE</scope>
    <source>
        <strain evidence="1">PT02</strain>
    </source>
</reference>
<dbReference type="RefSeq" id="WP_038413806.1">
    <property type="nucleotide sequence ID" value="NZ_CP116313.1"/>
</dbReference>
<dbReference type="EMBL" id="VLPO01000145">
    <property type="protein sequence ID" value="KAB1345364.1"/>
    <property type="molecule type" value="Genomic_DNA"/>
</dbReference>
<protein>
    <submittedName>
        <fullName evidence="1">Uncharacterized protein</fullName>
    </submittedName>
</protein>
<dbReference type="AlphaFoldDB" id="A0A643MI22"/>
<evidence type="ECO:0000313" key="1">
    <source>
        <dbReference type="EMBL" id="KAB1345364.1"/>
    </source>
</evidence>
<name>A0A643MI22_BACTU</name>
<sequence length="82" mass="9739">MIHNPIAFEKDKLIREIILAQKQSGHLLYHHNNHVEIAHLIYEHHGYKQFLLDNPSAVKISLEELKEKHKQVMDLLERVKNL</sequence>
<proteinExistence type="predicted"/>
<accession>A0A643MI22</accession>
<organism evidence="1">
    <name type="scientific">Bacillus thuringiensis</name>
    <dbReference type="NCBI Taxonomy" id="1428"/>
    <lineage>
        <taxon>Bacteria</taxon>
        <taxon>Bacillati</taxon>
        <taxon>Bacillota</taxon>
        <taxon>Bacilli</taxon>
        <taxon>Bacillales</taxon>
        <taxon>Bacillaceae</taxon>
        <taxon>Bacillus</taxon>
        <taxon>Bacillus cereus group</taxon>
    </lineage>
</organism>
<gene>
    <name evidence="1" type="ORF">FPG91_30490</name>
</gene>
<comment type="caution">
    <text evidence="1">The sequence shown here is derived from an EMBL/GenBank/DDBJ whole genome shotgun (WGS) entry which is preliminary data.</text>
</comment>